<feature type="domain" description="Cytochrome c-type biogenesis protein H TPR" evidence="7">
    <location>
        <begin position="111"/>
        <end position="251"/>
    </location>
</feature>
<feature type="transmembrane region" description="Helical" evidence="6">
    <location>
        <begin position="85"/>
        <end position="105"/>
    </location>
</feature>
<dbReference type="Gene3D" id="1.25.40.10">
    <property type="entry name" value="Tetratricopeptide repeat domain"/>
    <property type="match status" value="2"/>
</dbReference>
<evidence type="ECO:0000313" key="9">
    <source>
        <dbReference type="Proteomes" id="UP000078272"/>
    </source>
</evidence>
<gene>
    <name evidence="8" type="ORF">NS226_20115</name>
</gene>
<evidence type="ECO:0000256" key="6">
    <source>
        <dbReference type="SAM" id="Phobius"/>
    </source>
</evidence>
<dbReference type="PATRIC" id="fig|401562.3.peg.4446"/>
<dbReference type="NCBIfam" id="TIGR03142">
    <property type="entry name" value="cytochro_ccmI"/>
    <property type="match status" value="1"/>
</dbReference>
<dbReference type="EMBL" id="LDPZ01000061">
    <property type="protein sequence ID" value="KTQ85338.1"/>
    <property type="molecule type" value="Genomic_DNA"/>
</dbReference>
<dbReference type="Proteomes" id="UP000078272">
    <property type="component" value="Unassembled WGS sequence"/>
</dbReference>
<keyword evidence="2" id="KW-0677">Repeat</keyword>
<comment type="caution">
    <text evidence="8">The sequence shown here is derived from an EMBL/GenBank/DDBJ whole genome shotgun (WGS) entry which is preliminary data.</text>
</comment>
<feature type="repeat" description="TPR" evidence="5">
    <location>
        <begin position="148"/>
        <end position="181"/>
    </location>
</feature>
<evidence type="ECO:0000256" key="3">
    <source>
        <dbReference type="ARBA" id="ARBA00022748"/>
    </source>
</evidence>
<dbReference type="Pfam" id="PF23914">
    <property type="entry name" value="TPR_CcmH_CycH"/>
    <property type="match status" value="1"/>
</dbReference>
<evidence type="ECO:0000259" key="7">
    <source>
        <dbReference type="Pfam" id="PF23914"/>
    </source>
</evidence>
<dbReference type="InterPro" id="IPR019734">
    <property type="entry name" value="TPR_rpt"/>
</dbReference>
<keyword evidence="6" id="KW-1133">Transmembrane helix</keyword>
<dbReference type="InterPro" id="IPR017560">
    <property type="entry name" value="Cyt_c_biogenesis_CcmI"/>
</dbReference>
<reference evidence="8 9" key="1">
    <citation type="journal article" date="2016" name="Front. Microbiol.">
        <title>Genomic Resource of Rice Seed Associated Bacteria.</title>
        <authorList>
            <person name="Midha S."/>
            <person name="Bansal K."/>
            <person name="Sharma S."/>
            <person name="Kumar N."/>
            <person name="Patil P.P."/>
            <person name="Chaudhry V."/>
            <person name="Patil P.B."/>
        </authorList>
    </citation>
    <scope>NUCLEOTIDE SEQUENCE [LARGE SCALE GENOMIC DNA]</scope>
    <source>
        <strain evidence="8 9">NS226</strain>
    </source>
</reference>
<evidence type="ECO:0000256" key="2">
    <source>
        <dbReference type="ARBA" id="ARBA00022737"/>
    </source>
</evidence>
<dbReference type="PROSITE" id="PS50005">
    <property type="entry name" value="TPR"/>
    <property type="match status" value="1"/>
</dbReference>
<accession>A0A175R3K0</accession>
<dbReference type="PANTHER" id="PTHR47870">
    <property type="entry name" value="CYTOCHROME C-TYPE BIOGENESIS PROTEIN CCMH"/>
    <property type="match status" value="1"/>
</dbReference>
<evidence type="ECO:0000256" key="5">
    <source>
        <dbReference type="PROSITE-ProRule" id="PRU00339"/>
    </source>
</evidence>
<comment type="subcellular location">
    <subcellularLocation>
        <location evidence="1">Cell envelope</location>
    </subcellularLocation>
</comment>
<sequence>MTLLATAATIRPLLRTHGSAVSPRPLHDAEVYRAQLAELEADLSRGAIGADEATTARAEIARRLLKSEEAVKAAASEGGDRNGRLAILAGLAVALLLPVGTFLFYDRAGSPDMSDQPLAGRAPPAQPSDISAMMAAVERRLAERPDDLTGWNVAAPVYLRLGDADKAATAYRNILRLGPPSAAAQAGLGEALVQKAGGEVTPDARQAFDAALVLDPNLPSGRFYLALGLSQTGRYAEAKNAWASLIDVSPAGAPWLALAQGALRDAEAKLGNPPPGPDAAAIEAAGQLSDTDRQAMIEGMVAQLASRLDAAPDDADGWSRLIRSYAVLGDKAKAEAAGRRALGVFPPETADGKLLLALAGSLGLNLSGDATTR</sequence>
<dbReference type="AlphaFoldDB" id="A0A175R3K0"/>
<evidence type="ECO:0000256" key="4">
    <source>
        <dbReference type="ARBA" id="ARBA00022803"/>
    </source>
</evidence>
<dbReference type="InterPro" id="IPR051263">
    <property type="entry name" value="C-type_cytochrome_biogenesis"/>
</dbReference>
<proteinExistence type="predicted"/>
<keyword evidence="6" id="KW-0472">Membrane</keyword>
<dbReference type="InterPro" id="IPR056413">
    <property type="entry name" value="TPR_CcmH_CycH"/>
</dbReference>
<evidence type="ECO:0000313" key="8">
    <source>
        <dbReference type="EMBL" id="KTQ85338.1"/>
    </source>
</evidence>
<name>A0A175R3K0_9HYPH</name>
<dbReference type="STRING" id="401562.NS365_12965"/>
<protein>
    <recommendedName>
        <fullName evidence="7">Cytochrome c-type biogenesis protein H TPR domain-containing protein</fullName>
    </recommendedName>
</protein>
<keyword evidence="3" id="KW-0201">Cytochrome c-type biogenesis</keyword>
<keyword evidence="4 5" id="KW-0802">TPR repeat</keyword>
<organism evidence="8 9">
    <name type="scientific">Aureimonas ureilytica</name>
    <dbReference type="NCBI Taxonomy" id="401562"/>
    <lineage>
        <taxon>Bacteria</taxon>
        <taxon>Pseudomonadati</taxon>
        <taxon>Pseudomonadota</taxon>
        <taxon>Alphaproteobacteria</taxon>
        <taxon>Hyphomicrobiales</taxon>
        <taxon>Aurantimonadaceae</taxon>
        <taxon>Aureimonas</taxon>
    </lineage>
</organism>
<evidence type="ECO:0000256" key="1">
    <source>
        <dbReference type="ARBA" id="ARBA00004196"/>
    </source>
</evidence>
<dbReference type="InterPro" id="IPR011990">
    <property type="entry name" value="TPR-like_helical_dom_sf"/>
</dbReference>
<keyword evidence="6" id="KW-0812">Transmembrane</keyword>
<dbReference type="PANTHER" id="PTHR47870:SF1">
    <property type="entry name" value="CYTOCHROME C-TYPE BIOGENESIS PROTEIN CCMH"/>
    <property type="match status" value="1"/>
</dbReference>
<dbReference type="GO" id="GO:0030313">
    <property type="term" value="C:cell envelope"/>
    <property type="evidence" value="ECO:0007669"/>
    <property type="project" value="UniProtKB-SubCell"/>
</dbReference>
<dbReference type="GO" id="GO:0017004">
    <property type="term" value="P:cytochrome complex assembly"/>
    <property type="evidence" value="ECO:0007669"/>
    <property type="project" value="UniProtKB-KW"/>
</dbReference>
<dbReference type="SUPFAM" id="SSF48452">
    <property type="entry name" value="TPR-like"/>
    <property type="match status" value="1"/>
</dbReference>